<comment type="similarity">
    <text evidence="1">Belongs to the glycosyltransferase 47 family.</text>
</comment>
<dbReference type="Proteomes" id="UP000247409">
    <property type="component" value="Unassembled WGS sequence"/>
</dbReference>
<name>A0A2V3IH96_9FLOR</name>
<dbReference type="AlphaFoldDB" id="A0A2V3IH96"/>
<evidence type="ECO:0000313" key="4">
    <source>
        <dbReference type="Proteomes" id="UP000247409"/>
    </source>
</evidence>
<reference evidence="3 4" key="1">
    <citation type="journal article" date="2018" name="Mol. Biol. Evol.">
        <title>Analysis of the draft genome of the red seaweed Gracilariopsis chorda provides insights into genome size evolution in Rhodophyta.</title>
        <authorList>
            <person name="Lee J."/>
            <person name="Yang E.C."/>
            <person name="Graf L."/>
            <person name="Yang J.H."/>
            <person name="Qiu H."/>
            <person name="Zel Zion U."/>
            <person name="Chan C.X."/>
            <person name="Stephens T.G."/>
            <person name="Weber A.P.M."/>
            <person name="Boo G.H."/>
            <person name="Boo S.M."/>
            <person name="Kim K.M."/>
            <person name="Shin Y."/>
            <person name="Jung M."/>
            <person name="Lee S.J."/>
            <person name="Yim H.S."/>
            <person name="Lee J.H."/>
            <person name="Bhattacharya D."/>
            <person name="Yoon H.S."/>
        </authorList>
    </citation>
    <scope>NUCLEOTIDE SEQUENCE [LARGE SCALE GENOMIC DNA]</scope>
    <source>
        <strain evidence="3 4">SKKU-2015</strain>
        <tissue evidence="3">Whole body</tissue>
    </source>
</reference>
<dbReference type="STRING" id="448386.A0A2V3IH96"/>
<evidence type="ECO:0000259" key="2">
    <source>
        <dbReference type="Pfam" id="PF03016"/>
    </source>
</evidence>
<dbReference type="OrthoDB" id="1924787at2759"/>
<dbReference type="InterPro" id="IPR004263">
    <property type="entry name" value="Exostosin"/>
</dbReference>
<proteinExistence type="inferred from homology"/>
<dbReference type="EMBL" id="NBIV01000216">
    <property type="protein sequence ID" value="PXF41432.1"/>
    <property type="molecule type" value="Genomic_DNA"/>
</dbReference>
<organism evidence="3 4">
    <name type="scientific">Gracilariopsis chorda</name>
    <dbReference type="NCBI Taxonomy" id="448386"/>
    <lineage>
        <taxon>Eukaryota</taxon>
        <taxon>Rhodophyta</taxon>
        <taxon>Florideophyceae</taxon>
        <taxon>Rhodymeniophycidae</taxon>
        <taxon>Gracilariales</taxon>
        <taxon>Gracilariaceae</taxon>
        <taxon>Gracilariopsis</taxon>
    </lineage>
</organism>
<protein>
    <submittedName>
        <fullName evidence="3">Putative glucuronosyltransferase</fullName>
    </submittedName>
</protein>
<evidence type="ECO:0000256" key="1">
    <source>
        <dbReference type="ARBA" id="ARBA00010271"/>
    </source>
</evidence>
<dbReference type="Pfam" id="PF03016">
    <property type="entry name" value="Exostosin_GT47"/>
    <property type="match status" value="1"/>
</dbReference>
<dbReference type="PANTHER" id="PTHR11062">
    <property type="entry name" value="EXOSTOSIN HEPARAN SULFATE GLYCOSYLTRANSFERASE -RELATED"/>
    <property type="match status" value="1"/>
</dbReference>
<comment type="caution">
    <text evidence="3">The sequence shown here is derived from an EMBL/GenBank/DDBJ whole genome shotgun (WGS) entry which is preliminary data.</text>
</comment>
<feature type="domain" description="Exostosin GT47" evidence="2">
    <location>
        <begin position="60"/>
        <end position="362"/>
    </location>
</feature>
<sequence>MRSVIPRTPFLLLLFIFCCALHFLLTRSLPLSRNLSLSQTISSPTLTDKLEQWLRPSFAQSNLRIYVYDIPSEYNADLVKRSIERPGLIRDPRCDTNFYSSEYHFHHFLLNSPVRTHDPEQAHFFYVPIYTTCDLMKQPKEFDRVASNFQNAMHWVTTRFQYWNRSEGRDHVYLFAQGNSARLAGDWQKFSNGIFMVHNGEFTAPEYTPHKDFTIPPELRHYLQPYWRDIQGTKKDPPKKYLAHFGGQVVKQSVSDHRGRNYSGGVRQFISAKFSKHPDYRITGIRSSKYLDDMMASRFCLAPEGWHPWSPRPYYGVLMGCIPVIISEVQELAFEDLIDWDSFVVWVRPPDVRNLDSILRSFSEAEIKRRRNAMKEVWRLMWYTENGLANQAILQELYTRRYASPPKRHFSTIRDSA</sequence>
<accession>A0A2V3IH96</accession>
<keyword evidence="3" id="KW-0808">Transferase</keyword>
<dbReference type="InterPro" id="IPR040911">
    <property type="entry name" value="Exostosin_GT47"/>
</dbReference>
<gene>
    <name evidence="3" type="ORF">BWQ96_08813</name>
</gene>
<dbReference type="GO" id="GO:0016757">
    <property type="term" value="F:glycosyltransferase activity"/>
    <property type="evidence" value="ECO:0007669"/>
    <property type="project" value="InterPro"/>
</dbReference>
<evidence type="ECO:0000313" key="3">
    <source>
        <dbReference type="EMBL" id="PXF41432.1"/>
    </source>
</evidence>
<dbReference type="PANTHER" id="PTHR11062:SF281">
    <property type="entry name" value="EXOSTOSIN-LIKE 2"/>
    <property type="match status" value="1"/>
</dbReference>
<keyword evidence="4" id="KW-1185">Reference proteome</keyword>